<evidence type="ECO:0000313" key="1">
    <source>
        <dbReference type="EMBL" id="GAA5066603.1"/>
    </source>
</evidence>
<protein>
    <submittedName>
        <fullName evidence="1">Uncharacterized protein</fullName>
    </submittedName>
</protein>
<comment type="caution">
    <text evidence="1">The sequence shown here is derived from an EMBL/GenBank/DDBJ whole genome shotgun (WGS) entry which is preliminary data.</text>
</comment>
<name>A0ABP9KYG3_9ACTN</name>
<accession>A0ABP9KYG3</accession>
<reference evidence="2" key="1">
    <citation type="journal article" date="2019" name="Int. J. Syst. Evol. Microbiol.">
        <title>The Global Catalogue of Microorganisms (GCM) 10K type strain sequencing project: providing services to taxonomists for standard genome sequencing and annotation.</title>
        <authorList>
            <consortium name="The Broad Institute Genomics Platform"/>
            <consortium name="The Broad Institute Genome Sequencing Center for Infectious Disease"/>
            <person name="Wu L."/>
            <person name="Ma J."/>
        </authorList>
    </citation>
    <scope>NUCLEOTIDE SEQUENCE [LARGE SCALE GENOMIC DNA]</scope>
    <source>
        <strain evidence="2">JCM 18410</strain>
    </source>
</reference>
<organism evidence="1 2">
    <name type="scientific">Streptomyces similanensis</name>
    <dbReference type="NCBI Taxonomy" id="1274988"/>
    <lineage>
        <taxon>Bacteria</taxon>
        <taxon>Bacillati</taxon>
        <taxon>Actinomycetota</taxon>
        <taxon>Actinomycetes</taxon>
        <taxon>Kitasatosporales</taxon>
        <taxon>Streptomycetaceae</taxon>
        <taxon>Streptomyces</taxon>
    </lineage>
</organism>
<sequence>MLNDHSLTCVPPRPGAAPPLPCAGGRHRPGIDDSYYRLLGARHAFDIAHNEYGWVLAENAERSMPDLLDLRCPDVTVER</sequence>
<evidence type="ECO:0000313" key="2">
    <source>
        <dbReference type="Proteomes" id="UP001500124"/>
    </source>
</evidence>
<proteinExistence type="predicted"/>
<gene>
    <name evidence="1" type="ORF">GCM10023336_48450</name>
</gene>
<keyword evidence="2" id="KW-1185">Reference proteome</keyword>
<dbReference type="EMBL" id="BAABKC010000073">
    <property type="protein sequence ID" value="GAA5066603.1"/>
    <property type="molecule type" value="Genomic_DNA"/>
</dbReference>
<dbReference type="Proteomes" id="UP001500124">
    <property type="component" value="Unassembled WGS sequence"/>
</dbReference>